<accession>A0A0A9GHY7</accession>
<evidence type="ECO:0000313" key="1">
    <source>
        <dbReference type="EMBL" id="JAE24725.1"/>
    </source>
</evidence>
<reference evidence="1" key="1">
    <citation type="submission" date="2014-09" db="EMBL/GenBank/DDBJ databases">
        <authorList>
            <person name="Magalhaes I.L.F."/>
            <person name="Oliveira U."/>
            <person name="Santos F.R."/>
            <person name="Vidigal T.H.D.A."/>
            <person name="Brescovit A.D."/>
            <person name="Santos A.J."/>
        </authorList>
    </citation>
    <scope>NUCLEOTIDE SEQUENCE</scope>
    <source>
        <tissue evidence="1">Shoot tissue taken approximately 20 cm above the soil surface</tissue>
    </source>
</reference>
<reference evidence="1" key="2">
    <citation type="journal article" date="2015" name="Data Brief">
        <title>Shoot transcriptome of the giant reed, Arundo donax.</title>
        <authorList>
            <person name="Barrero R.A."/>
            <person name="Guerrero F.D."/>
            <person name="Moolhuijzen P."/>
            <person name="Goolsby J.A."/>
            <person name="Tidwell J."/>
            <person name="Bellgard S.E."/>
            <person name="Bellgard M.I."/>
        </authorList>
    </citation>
    <scope>NUCLEOTIDE SEQUENCE</scope>
    <source>
        <tissue evidence="1">Shoot tissue taken approximately 20 cm above the soil surface</tissue>
    </source>
</reference>
<proteinExistence type="predicted"/>
<protein>
    <submittedName>
        <fullName evidence="1">Uncharacterized protein</fullName>
    </submittedName>
</protein>
<dbReference type="AlphaFoldDB" id="A0A0A9GHY7"/>
<name>A0A0A9GHY7_ARUDO</name>
<sequence>MFHPSDLIVSKYFSYEQETSNRKKELLEVDFFNSDND</sequence>
<organism evidence="1">
    <name type="scientific">Arundo donax</name>
    <name type="common">Giant reed</name>
    <name type="synonym">Donax arundinaceus</name>
    <dbReference type="NCBI Taxonomy" id="35708"/>
    <lineage>
        <taxon>Eukaryota</taxon>
        <taxon>Viridiplantae</taxon>
        <taxon>Streptophyta</taxon>
        <taxon>Embryophyta</taxon>
        <taxon>Tracheophyta</taxon>
        <taxon>Spermatophyta</taxon>
        <taxon>Magnoliopsida</taxon>
        <taxon>Liliopsida</taxon>
        <taxon>Poales</taxon>
        <taxon>Poaceae</taxon>
        <taxon>PACMAD clade</taxon>
        <taxon>Arundinoideae</taxon>
        <taxon>Arundineae</taxon>
        <taxon>Arundo</taxon>
    </lineage>
</organism>
<dbReference type="EMBL" id="GBRH01173171">
    <property type="protein sequence ID" value="JAE24725.1"/>
    <property type="molecule type" value="Transcribed_RNA"/>
</dbReference>